<dbReference type="KEGG" id="vg:16045677"/>
<evidence type="ECO:0000313" key="1">
    <source>
        <dbReference type="EMBL" id="AGN33841.1"/>
    </source>
</evidence>
<dbReference type="OrthoDB" id="31045at10239"/>
<proteinExistence type="predicted"/>
<name>R9TMP1_9CAUD</name>
<gene>
    <name evidence="1" type="ORF">HALG_00053</name>
</gene>
<keyword evidence="2" id="KW-1185">Reference proteome</keyword>
<accession>R9TMP1</accession>
<reference evidence="1 2" key="1">
    <citation type="submission" date="2010-09" db="EMBL/GenBank/DDBJ databases">
        <title>The Genome Sequence of Halorubrum phage CGphi46.</title>
        <authorList>
            <consortium name="The Broad Institute Genome Sequencing Platform"/>
            <person name="Henn M.R."/>
            <person name="Dillon J."/>
            <person name="Levin J."/>
            <person name="Malboeuf C."/>
            <person name="Casali M."/>
            <person name="Russ C."/>
            <person name="Lennon N."/>
            <person name="Chapman S.B."/>
            <person name="Erlich R."/>
            <person name="Young S.K."/>
            <person name="Yandava C."/>
            <person name="Zeng Q."/>
            <person name="Fitzgerald M.F."/>
            <person name="Alvarado L."/>
            <person name="Anderson S."/>
            <person name="Berlin A."/>
            <person name="Chen Z."/>
            <person name="Freedman E."/>
            <person name="Gellesch M."/>
            <person name="Goldberg J."/>
            <person name="Green L."/>
            <person name="Griggs A."/>
            <person name="Gujja S."/>
            <person name="Heilman E."/>
            <person name="Heiman D."/>
            <person name="Hollinger A."/>
            <person name="Howarth C."/>
            <person name="Larson L."/>
            <person name="Mehta T."/>
            <person name="Neiman D."/>
            <person name="Pearson M."/>
            <person name="Roberts A."/>
            <person name="Ryan E."/>
            <person name="Saif S."/>
            <person name="Shea T."/>
            <person name="Shenoy N."/>
            <person name="Sisk P."/>
            <person name="Stolte C."/>
            <person name="Sykes S."/>
            <person name="White J."/>
            <person name="Haas B."/>
            <person name="Nusbaum C."/>
            <person name="Birren B."/>
        </authorList>
    </citation>
    <scope>NUCLEOTIDE SEQUENCE [LARGE SCALE GENOMIC DNA]</scope>
    <source>
        <strain evidence="1 2">CGphi46</strain>
    </source>
</reference>
<dbReference type="EMBL" id="HQ332141">
    <property type="protein sequence ID" value="AGN33841.1"/>
    <property type="molecule type" value="Genomic_DNA"/>
</dbReference>
<dbReference type="Proteomes" id="UP000202528">
    <property type="component" value="Segment"/>
</dbReference>
<dbReference type="GeneID" id="16045677"/>
<evidence type="ECO:0000313" key="2">
    <source>
        <dbReference type="Proteomes" id="UP000202528"/>
    </source>
</evidence>
<sequence>MTTHEVEFLLDELSDVVDTQPADHPLRRVDRDNSRVFETGGTLDMSTPIHTRKADLEAANYVGVASQTTDPTPVGPNQRYENQTACSIRLEGLTRAGGEWGHIHPDGKDGAPAFSALFASVFDVVKAAMSYPDVGRPGVAYRDLTLTNVDDQASEYSDFYRAEFDVLFRGYTDTP</sequence>
<protein>
    <submittedName>
        <fullName evidence="1">Uncharacterized protein</fullName>
    </submittedName>
</protein>
<dbReference type="RefSeq" id="YP_008126588.1">
    <property type="nucleotide sequence ID" value="NC_021537.1"/>
</dbReference>
<organism evidence="1 2">
    <name type="scientific">Halorubrum virus CGphi46</name>
    <dbReference type="NCBI Taxonomy" id="754066"/>
    <lineage>
        <taxon>Viruses</taxon>
        <taxon>Duplodnaviria</taxon>
        <taxon>Heunggongvirae</taxon>
        <taxon>Uroviricota</taxon>
        <taxon>Caudoviricetes</taxon>
        <taxon>Kirjokansivirales</taxon>
        <taxon>Graaviviridae</taxon>
        <taxon>Seejivirus</taxon>
        <taxon>Seejivirus salhabitans</taxon>
    </lineage>
</organism>